<gene>
    <name evidence="1" type="ORF">N789_13165</name>
</gene>
<proteinExistence type="predicted"/>
<comment type="caution">
    <text evidence="1">The sequence shown here is derived from an EMBL/GenBank/DDBJ whole genome shotgun (WGS) entry which is preliminary data.</text>
</comment>
<protein>
    <submittedName>
        <fullName evidence="1">Uncharacterized protein</fullName>
    </submittedName>
</protein>
<reference evidence="1 2" key="1">
    <citation type="submission" date="2013-09" db="EMBL/GenBank/DDBJ databases">
        <title>Genome sequencing of Arenimonas oryziterrae.</title>
        <authorList>
            <person name="Chen F."/>
            <person name="Wang G."/>
        </authorList>
    </citation>
    <scope>NUCLEOTIDE SEQUENCE [LARGE SCALE GENOMIC DNA]</scope>
    <source>
        <strain evidence="1 2">YC6267</strain>
    </source>
</reference>
<dbReference type="AlphaFoldDB" id="A0A091AV95"/>
<dbReference type="RefSeq" id="WP_022970280.1">
    <property type="nucleotide sequence ID" value="NZ_ATVD01000006.1"/>
</dbReference>
<dbReference type="PATRIC" id="fig|1121015.4.peg.2104"/>
<organism evidence="1 2">
    <name type="scientific">Arenimonas oryziterrae DSM 21050 = YC6267</name>
    <dbReference type="NCBI Taxonomy" id="1121015"/>
    <lineage>
        <taxon>Bacteria</taxon>
        <taxon>Pseudomonadati</taxon>
        <taxon>Pseudomonadota</taxon>
        <taxon>Gammaproteobacteria</taxon>
        <taxon>Lysobacterales</taxon>
        <taxon>Lysobacteraceae</taxon>
        <taxon>Arenimonas</taxon>
    </lineage>
</organism>
<keyword evidence="2" id="KW-1185">Reference proteome</keyword>
<name>A0A091AV95_9GAMM</name>
<accession>A0A091AV95</accession>
<evidence type="ECO:0000313" key="2">
    <source>
        <dbReference type="Proteomes" id="UP000029385"/>
    </source>
</evidence>
<dbReference type="STRING" id="1121015.GCA_000420545_02675"/>
<evidence type="ECO:0000313" key="1">
    <source>
        <dbReference type="EMBL" id="KFN42584.1"/>
    </source>
</evidence>
<dbReference type="EMBL" id="AVCI01000009">
    <property type="protein sequence ID" value="KFN42584.1"/>
    <property type="molecule type" value="Genomic_DNA"/>
</dbReference>
<sequence length="64" mass="7009">MSLPPIPPQKGLKSRQAKADALAADVHALARQYETMGDNMVARVADELNISARLVREILDQPAR</sequence>
<dbReference type="Proteomes" id="UP000029385">
    <property type="component" value="Unassembled WGS sequence"/>
</dbReference>